<reference evidence="2" key="2">
    <citation type="journal article" date="2023" name="IMA Fungus">
        <title>Comparative genomic study of the Penicillium genus elucidates a diverse pangenome and 15 lateral gene transfer events.</title>
        <authorList>
            <person name="Petersen C."/>
            <person name="Sorensen T."/>
            <person name="Nielsen M.R."/>
            <person name="Sondergaard T.E."/>
            <person name="Sorensen J.L."/>
            <person name="Fitzpatrick D.A."/>
            <person name="Frisvad J.C."/>
            <person name="Nielsen K.L."/>
        </authorList>
    </citation>
    <scope>NUCLEOTIDE SEQUENCE</scope>
    <source>
        <strain evidence="2">IBT 23319</strain>
    </source>
</reference>
<evidence type="ECO:0000313" key="2">
    <source>
        <dbReference type="EMBL" id="KAJ5222084.1"/>
    </source>
</evidence>
<dbReference type="EMBL" id="JAPQKT010000009">
    <property type="protein sequence ID" value="KAJ5222084.1"/>
    <property type="molecule type" value="Genomic_DNA"/>
</dbReference>
<evidence type="ECO:0000313" key="3">
    <source>
        <dbReference type="Proteomes" id="UP001147733"/>
    </source>
</evidence>
<name>A0A9W9NNY7_PENCI</name>
<accession>A0A9W9NNY7</accession>
<proteinExistence type="predicted"/>
<reference evidence="2" key="1">
    <citation type="submission" date="2022-11" db="EMBL/GenBank/DDBJ databases">
        <authorList>
            <person name="Petersen C."/>
        </authorList>
    </citation>
    <scope>NUCLEOTIDE SEQUENCE</scope>
    <source>
        <strain evidence="2">IBT 23319</strain>
    </source>
</reference>
<protein>
    <submittedName>
        <fullName evidence="2">Uncharacterized protein</fullName>
    </submittedName>
</protein>
<dbReference type="AlphaFoldDB" id="A0A9W9NNY7"/>
<keyword evidence="3" id="KW-1185">Reference proteome</keyword>
<comment type="caution">
    <text evidence="2">The sequence shown here is derived from an EMBL/GenBank/DDBJ whole genome shotgun (WGS) entry which is preliminary data.</text>
</comment>
<dbReference type="GeneID" id="81389043"/>
<gene>
    <name evidence="2" type="ORF">N7469_010971</name>
</gene>
<dbReference type="RefSeq" id="XP_056497007.1">
    <property type="nucleotide sequence ID" value="XM_056649876.1"/>
</dbReference>
<organism evidence="2 3">
    <name type="scientific">Penicillium citrinum</name>
    <dbReference type="NCBI Taxonomy" id="5077"/>
    <lineage>
        <taxon>Eukaryota</taxon>
        <taxon>Fungi</taxon>
        <taxon>Dikarya</taxon>
        <taxon>Ascomycota</taxon>
        <taxon>Pezizomycotina</taxon>
        <taxon>Eurotiomycetes</taxon>
        <taxon>Eurotiomycetidae</taxon>
        <taxon>Eurotiales</taxon>
        <taxon>Aspergillaceae</taxon>
        <taxon>Penicillium</taxon>
    </lineage>
</organism>
<sequence>MLLLVTGIPKVDFVPVRGQQSGGSGALEEPPRSQPATKRHGDPSERIKHARLRTDLCASRSSSHSDCQLFYPSIERYVPLALVVALPWPSLSPQYRSLSPRARAATSTRVHFSTGPLRPDPPPLNVRISIARIQHMNQPDKAVGIGCVARKILMNLSC</sequence>
<evidence type="ECO:0000256" key="1">
    <source>
        <dbReference type="SAM" id="MobiDB-lite"/>
    </source>
</evidence>
<dbReference type="Proteomes" id="UP001147733">
    <property type="component" value="Unassembled WGS sequence"/>
</dbReference>
<feature type="region of interest" description="Disordered" evidence="1">
    <location>
        <begin position="15"/>
        <end position="46"/>
    </location>
</feature>